<feature type="binding site" evidence="6">
    <location>
        <position position="21"/>
    </location>
    <ligand>
        <name>(6S)-5-formyl-5,6,7,8-tetrahydrofolate</name>
        <dbReference type="ChEBI" id="CHEBI:57457"/>
    </ligand>
</feature>
<feature type="binding site" evidence="6">
    <location>
        <position position="242"/>
    </location>
    <ligand>
        <name>K(+)</name>
        <dbReference type="ChEBI" id="CHEBI:29103"/>
    </ligand>
</feature>
<comment type="function">
    <text evidence="6">Exhibits a very high intrinsic GTPase hydrolysis rate. Involved in the addition of a carboxymethylaminomethyl (cmnm) group at the wobble position (U34) of certain tRNAs, forming tRNA-cmnm(5)s(2)U34.</text>
</comment>
<feature type="binding site" evidence="6">
    <location>
        <position position="247"/>
    </location>
    <ligand>
        <name>K(+)</name>
        <dbReference type="ChEBI" id="CHEBI:29103"/>
    </ligand>
</feature>
<dbReference type="GO" id="GO:0005737">
    <property type="term" value="C:cytoplasm"/>
    <property type="evidence" value="ECO:0007669"/>
    <property type="project" value="UniProtKB-SubCell"/>
</dbReference>
<evidence type="ECO:0000256" key="6">
    <source>
        <dbReference type="HAMAP-Rule" id="MF_00379"/>
    </source>
</evidence>
<dbReference type="CDD" id="cd14858">
    <property type="entry name" value="TrmE_N"/>
    <property type="match status" value="1"/>
</dbReference>
<feature type="binding site" evidence="6">
    <location>
        <position position="223"/>
    </location>
    <ligand>
        <name>K(+)</name>
        <dbReference type="ChEBI" id="CHEBI:29103"/>
    </ligand>
</feature>
<feature type="binding site" evidence="6">
    <location>
        <position position="248"/>
    </location>
    <ligand>
        <name>Mg(2+)</name>
        <dbReference type="ChEBI" id="CHEBI:18420"/>
    </ligand>
</feature>
<dbReference type="GO" id="GO:0046872">
    <property type="term" value="F:metal ion binding"/>
    <property type="evidence" value="ECO:0007669"/>
    <property type="project" value="UniProtKB-KW"/>
</dbReference>
<dbReference type="GO" id="GO:0005525">
    <property type="term" value="F:GTP binding"/>
    <property type="evidence" value="ECO:0007669"/>
    <property type="project" value="UniProtKB-UniRule"/>
</dbReference>
<feature type="binding site" evidence="6">
    <location>
        <position position="117"/>
    </location>
    <ligand>
        <name>(6S)-5-formyl-5,6,7,8-tetrahydrofolate</name>
        <dbReference type="ChEBI" id="CHEBI:57457"/>
    </ligand>
</feature>
<dbReference type="SUPFAM" id="SSF52540">
    <property type="entry name" value="P-loop containing nucleoside triphosphate hydrolases"/>
    <property type="match status" value="1"/>
</dbReference>
<feature type="domain" description="TrmE-type G" evidence="7">
    <location>
        <begin position="213"/>
        <end position="350"/>
    </location>
</feature>
<dbReference type="InterPro" id="IPR027368">
    <property type="entry name" value="MnmE_dom2"/>
</dbReference>
<dbReference type="EC" id="3.6.-.-" evidence="6"/>
<dbReference type="GO" id="GO:0030488">
    <property type="term" value="P:tRNA methylation"/>
    <property type="evidence" value="ECO:0007669"/>
    <property type="project" value="TreeGrafter"/>
</dbReference>
<dbReference type="GO" id="GO:0003924">
    <property type="term" value="F:GTPase activity"/>
    <property type="evidence" value="ECO:0007669"/>
    <property type="project" value="UniProtKB-UniRule"/>
</dbReference>
<keyword evidence="2 6" id="KW-0819">tRNA processing</keyword>
<evidence type="ECO:0000313" key="9">
    <source>
        <dbReference type="Proteomes" id="UP000277498"/>
    </source>
</evidence>
<dbReference type="PANTHER" id="PTHR42714">
    <property type="entry name" value="TRNA MODIFICATION GTPASE GTPBP3"/>
    <property type="match status" value="1"/>
</dbReference>
<dbReference type="PROSITE" id="PS51709">
    <property type="entry name" value="G_TRME"/>
    <property type="match status" value="1"/>
</dbReference>
<dbReference type="RefSeq" id="WP_124085096.1">
    <property type="nucleotide sequence ID" value="NZ_UXAW01000036.1"/>
</dbReference>
<evidence type="ECO:0000256" key="5">
    <source>
        <dbReference type="ARBA" id="ARBA00023134"/>
    </source>
</evidence>
<dbReference type="Gene3D" id="3.40.50.300">
    <property type="entry name" value="P-loop containing nucleotide triphosphate hydrolases"/>
    <property type="match status" value="1"/>
</dbReference>
<evidence type="ECO:0000259" key="7">
    <source>
        <dbReference type="PROSITE" id="PS51709"/>
    </source>
</evidence>
<dbReference type="InterPro" id="IPR027417">
    <property type="entry name" value="P-loop_NTPase"/>
</dbReference>
<dbReference type="AlphaFoldDB" id="A0A3P5WJM2"/>
<comment type="caution">
    <text evidence="6">Lacks conserved residue(s) required for the propagation of feature annotation.</text>
</comment>
<sequence length="426" mass="45627">MADTIYASATARGRAGVAIIRISGPAAHEICAAFCGSVPRVRQAALRNISWQGEVLDQSLVLVFEEGASFTGEKVVEFQLHGGIAVVSAVLRAIGETGLARLAEPGEFTRRALENGMLDLTQVEGLADLIDAETEAQRKQALRTLSGEIGKRVEIWRGRLIRAAALIEATIDFADEDVPVDVTPEVRAILLELLAELEREAAAVNAAERIREGFEVAIVGAPNAGKSTLLNRLAGREAAITSEIAGTTRDVIEVRMDLDGLAVTLLDTAGLRESQDLVEQEGIRRAVQRAQMADLRIFLGEPEGYLAPSEGDLLVSPKADLSAQGDGLAVSGRTGQGVDVLLREISHRLSEKVAGAGILVRERHRLALEQGVAAIRRVLGMMNADFLPEIVAEELREAIRALDVLVGRVDVDELLGEIFASFCIGK</sequence>
<dbReference type="CDD" id="cd04164">
    <property type="entry name" value="trmE"/>
    <property type="match status" value="1"/>
</dbReference>
<name>A0A3P5WJM2_9RHOB</name>
<evidence type="ECO:0000256" key="2">
    <source>
        <dbReference type="ARBA" id="ARBA00022694"/>
    </source>
</evidence>
<feature type="binding site" evidence="6">
    <location>
        <position position="227"/>
    </location>
    <ligand>
        <name>Mg(2+)</name>
        <dbReference type="ChEBI" id="CHEBI:18420"/>
    </ligand>
</feature>
<accession>A0A3P5WJM2</accession>
<dbReference type="Gene3D" id="1.20.120.430">
    <property type="entry name" value="tRNA modification GTPase MnmE domain 2"/>
    <property type="match status" value="1"/>
</dbReference>
<dbReference type="GO" id="GO:0002098">
    <property type="term" value="P:tRNA wobble uridine modification"/>
    <property type="evidence" value="ECO:0007669"/>
    <property type="project" value="TreeGrafter"/>
</dbReference>
<dbReference type="Pfam" id="PF01926">
    <property type="entry name" value="MMR_HSR1"/>
    <property type="match status" value="1"/>
</dbReference>
<keyword evidence="6" id="KW-0460">Magnesium</keyword>
<dbReference type="InterPro" id="IPR031168">
    <property type="entry name" value="G_TrmE"/>
</dbReference>
<keyword evidence="4 6" id="KW-0630">Potassium</keyword>
<dbReference type="SUPFAM" id="SSF116878">
    <property type="entry name" value="TrmE connector domain"/>
    <property type="match status" value="1"/>
</dbReference>
<dbReference type="EMBL" id="UXAW01000036">
    <property type="protein sequence ID" value="VDC21888.1"/>
    <property type="molecule type" value="Genomic_DNA"/>
</dbReference>
<feature type="binding site" evidence="6">
    <location>
        <position position="426"/>
    </location>
    <ligand>
        <name>(6S)-5-formyl-5,6,7,8-tetrahydrofolate</name>
        <dbReference type="ChEBI" id="CHEBI:57457"/>
    </ligand>
</feature>
<dbReference type="InterPro" id="IPR018948">
    <property type="entry name" value="GTP-bd_TrmE_N"/>
</dbReference>
<protein>
    <recommendedName>
        <fullName evidence="6">tRNA modification GTPase MnmE</fullName>
        <ecNumber evidence="6">3.6.-.-</ecNumber>
    </recommendedName>
</protein>
<dbReference type="InterPro" id="IPR004520">
    <property type="entry name" value="GTPase_MnmE"/>
</dbReference>
<keyword evidence="6" id="KW-0479">Metal-binding</keyword>
<proteinExistence type="inferred from homology"/>
<keyword evidence="3 6" id="KW-0547">Nucleotide-binding</keyword>
<dbReference type="NCBIfam" id="NF003661">
    <property type="entry name" value="PRK05291.1-3"/>
    <property type="match status" value="1"/>
</dbReference>
<feature type="binding site" evidence="6">
    <location>
        <begin position="242"/>
        <end position="248"/>
    </location>
    <ligand>
        <name>GTP</name>
        <dbReference type="ChEBI" id="CHEBI:37565"/>
    </ligand>
</feature>
<feature type="binding site" evidence="6">
    <location>
        <position position="77"/>
    </location>
    <ligand>
        <name>(6S)-5-formyl-5,6,7,8-tetrahydrofolate</name>
        <dbReference type="ChEBI" id="CHEBI:57457"/>
    </ligand>
</feature>
<evidence type="ECO:0000256" key="1">
    <source>
        <dbReference type="ARBA" id="ARBA00011043"/>
    </source>
</evidence>
<dbReference type="NCBIfam" id="TIGR00231">
    <property type="entry name" value="small_GTP"/>
    <property type="match status" value="1"/>
</dbReference>
<dbReference type="InterPro" id="IPR025867">
    <property type="entry name" value="MnmE_helical"/>
</dbReference>
<feature type="binding site" evidence="6">
    <location>
        <position position="244"/>
    </location>
    <ligand>
        <name>K(+)</name>
        <dbReference type="ChEBI" id="CHEBI:29103"/>
    </ligand>
</feature>
<reference evidence="8 9" key="1">
    <citation type="submission" date="2018-11" db="EMBL/GenBank/DDBJ databases">
        <authorList>
            <person name="Criscuolo A."/>
        </authorList>
    </citation>
    <scope>NUCLEOTIDE SEQUENCE [LARGE SCALE GENOMIC DNA]</scope>
    <source>
        <strain evidence="8">ACIP111625</strain>
    </source>
</reference>
<dbReference type="Gene3D" id="3.30.1360.120">
    <property type="entry name" value="Probable tRNA modification gtpase trme, domain 1"/>
    <property type="match status" value="1"/>
</dbReference>
<dbReference type="Pfam" id="PF12631">
    <property type="entry name" value="MnmE_helical"/>
    <property type="match status" value="1"/>
</dbReference>
<dbReference type="InterPro" id="IPR005225">
    <property type="entry name" value="Small_GTP-bd"/>
</dbReference>
<evidence type="ECO:0000313" key="8">
    <source>
        <dbReference type="EMBL" id="VDC21888.1"/>
    </source>
</evidence>
<keyword evidence="9" id="KW-1185">Reference proteome</keyword>
<keyword evidence="6 8" id="KW-0378">Hydrolase</keyword>
<dbReference type="InterPro" id="IPR006073">
    <property type="entry name" value="GTP-bd"/>
</dbReference>
<feature type="binding site" evidence="6">
    <location>
        <begin position="267"/>
        <end position="270"/>
    </location>
    <ligand>
        <name>GTP</name>
        <dbReference type="ChEBI" id="CHEBI:37565"/>
    </ligand>
</feature>
<dbReference type="OrthoDB" id="9805918at2"/>
<dbReference type="Proteomes" id="UP000277498">
    <property type="component" value="Unassembled WGS sequence"/>
</dbReference>
<feature type="binding site" evidence="6">
    <location>
        <begin position="223"/>
        <end position="228"/>
    </location>
    <ligand>
        <name>GTP</name>
        <dbReference type="ChEBI" id="CHEBI:37565"/>
    </ligand>
</feature>
<evidence type="ECO:0000256" key="3">
    <source>
        <dbReference type="ARBA" id="ARBA00022741"/>
    </source>
</evidence>
<dbReference type="InterPro" id="IPR027266">
    <property type="entry name" value="TrmE/GcvT-like"/>
</dbReference>
<dbReference type="PANTHER" id="PTHR42714:SF2">
    <property type="entry name" value="TRNA MODIFICATION GTPASE GTPBP3, MITOCHONDRIAL"/>
    <property type="match status" value="1"/>
</dbReference>
<comment type="subunit">
    <text evidence="6">Homodimer. Heterotetramer of two MnmE and two MnmG subunits.</text>
</comment>
<evidence type="ECO:0000256" key="4">
    <source>
        <dbReference type="ARBA" id="ARBA00022958"/>
    </source>
</evidence>
<dbReference type="HAMAP" id="MF_00379">
    <property type="entry name" value="GTPase_MnmE"/>
    <property type="match status" value="1"/>
</dbReference>
<keyword evidence="5 6" id="KW-0342">GTP-binding</keyword>
<comment type="subcellular location">
    <subcellularLocation>
        <location evidence="6">Cytoplasm</location>
    </subcellularLocation>
</comment>
<comment type="similarity">
    <text evidence="1 6">Belongs to the TRAFAC class TrmE-Era-EngA-EngB-Septin-like GTPase superfamily. TrmE GTPase family.</text>
</comment>
<organism evidence="8 9">
    <name type="scientific">Pseudogemmobacter humi</name>
    <dbReference type="NCBI Taxonomy" id="2483812"/>
    <lineage>
        <taxon>Bacteria</taxon>
        <taxon>Pseudomonadati</taxon>
        <taxon>Pseudomonadota</taxon>
        <taxon>Alphaproteobacteria</taxon>
        <taxon>Rhodobacterales</taxon>
        <taxon>Paracoccaceae</taxon>
        <taxon>Pseudogemmobacter</taxon>
    </lineage>
</organism>
<keyword evidence="6" id="KW-0963">Cytoplasm</keyword>
<gene>
    <name evidence="6 8" type="primary">mnmE</name>
    <name evidence="6" type="synonym">trmE</name>
    <name evidence="8" type="ORF">XINFAN_00660</name>
</gene>
<dbReference type="Pfam" id="PF10396">
    <property type="entry name" value="TrmE_N"/>
    <property type="match status" value="1"/>
</dbReference>
<comment type="cofactor">
    <cofactor evidence="6">
        <name>K(+)</name>
        <dbReference type="ChEBI" id="CHEBI:29103"/>
    </cofactor>
    <text evidence="6">Binds 1 potassium ion per subunit.</text>
</comment>